<keyword evidence="2" id="KW-0560">Oxidoreductase</keyword>
<dbReference type="EMBL" id="JAUOZS010000001">
    <property type="protein sequence ID" value="MDT8902362.1"/>
    <property type="molecule type" value="Genomic_DNA"/>
</dbReference>
<name>A0ABU3NZZ2_9FIRM</name>
<proteinExistence type="predicted"/>
<evidence type="ECO:0000259" key="3">
    <source>
        <dbReference type="PROSITE" id="PS50903"/>
    </source>
</evidence>
<protein>
    <submittedName>
        <fullName evidence="4">Flavin reductase</fullName>
    </submittedName>
</protein>
<dbReference type="Gene3D" id="2.20.28.10">
    <property type="match status" value="2"/>
</dbReference>
<dbReference type="Proteomes" id="UP001254848">
    <property type="component" value="Unassembled WGS sequence"/>
</dbReference>
<dbReference type="PANTHER" id="PTHR30466">
    <property type="entry name" value="FLAVIN REDUCTASE"/>
    <property type="match status" value="1"/>
</dbReference>
<reference evidence="4 5" key="1">
    <citation type="submission" date="2023-07" db="EMBL/GenBank/DDBJ databases">
        <title>The novel representative of Negativicutes class, Anaeroselena agilis gen. nov. sp. nov.</title>
        <authorList>
            <person name="Prokofeva M.I."/>
            <person name="Elcheninov A.G."/>
            <person name="Klyukina A."/>
            <person name="Kublanov I.V."/>
            <person name="Frolov E.N."/>
            <person name="Podosokorskaya O.A."/>
        </authorList>
    </citation>
    <scope>NUCLEOTIDE SEQUENCE [LARGE SCALE GENOMIC DNA]</scope>
    <source>
        <strain evidence="4 5">4137-cl</strain>
    </source>
</reference>
<comment type="caution">
    <text evidence="4">The sequence shown here is derived from an EMBL/GenBank/DDBJ whole genome shotgun (WGS) entry which is preliminary data.</text>
</comment>
<dbReference type="Pfam" id="PF01613">
    <property type="entry name" value="Flavin_Reduct"/>
    <property type="match status" value="1"/>
</dbReference>
<dbReference type="SMART" id="SM00903">
    <property type="entry name" value="Flavin_Reduct"/>
    <property type="match status" value="1"/>
</dbReference>
<organism evidence="4 5">
    <name type="scientific">Anaeroselena agilis</name>
    <dbReference type="NCBI Taxonomy" id="3063788"/>
    <lineage>
        <taxon>Bacteria</taxon>
        <taxon>Bacillati</taxon>
        <taxon>Bacillota</taxon>
        <taxon>Negativicutes</taxon>
        <taxon>Acetonemataceae</taxon>
        <taxon>Anaeroselena</taxon>
    </lineage>
</organism>
<dbReference type="PROSITE" id="PS50903">
    <property type="entry name" value="RUBREDOXIN_LIKE"/>
    <property type="match status" value="2"/>
</dbReference>
<sequence length="251" mass="26962">MKKWVCNVCGYVHEGDNPPDVCPVCGVGPEEFSLQGEAVKEAAPPKRWKCTVCDYIHVGDEPPDVCPVCGVGKDKFILLVDEVVELTPEAVLTADEGTINAALDAVSYGLYVVSSTKDGKINGQTANAVFQVTARPPQIALCLNKLNLTTEFIEASGKVAVSILAQEQRDMVRVFGYQSGRTADKFAAVEYVTGKNGCPILKNCLGYLEAEVLPDKTTDVGTHILFVAKVTSGKLAGKSDALTYALYRKVK</sequence>
<dbReference type="InterPro" id="IPR024934">
    <property type="entry name" value="Rubredoxin-like_dom"/>
</dbReference>
<dbReference type="PANTHER" id="PTHR30466:SF1">
    <property type="entry name" value="FMN REDUCTASE (NADH) RUTF"/>
    <property type="match status" value="1"/>
</dbReference>
<feature type="domain" description="Rubredoxin-like" evidence="3">
    <location>
        <begin position="45"/>
        <end position="79"/>
    </location>
</feature>
<evidence type="ECO:0000313" key="4">
    <source>
        <dbReference type="EMBL" id="MDT8902362.1"/>
    </source>
</evidence>
<dbReference type="InterPro" id="IPR048574">
    <property type="entry name" value="RUBY_RBDX"/>
</dbReference>
<dbReference type="SUPFAM" id="SSF57802">
    <property type="entry name" value="Rubredoxin-like"/>
    <property type="match status" value="2"/>
</dbReference>
<accession>A0ABU3NZZ2</accession>
<evidence type="ECO:0000256" key="1">
    <source>
        <dbReference type="ARBA" id="ARBA00001965"/>
    </source>
</evidence>
<gene>
    <name evidence="4" type="ORF">Q4T40_14015</name>
</gene>
<evidence type="ECO:0000313" key="5">
    <source>
        <dbReference type="Proteomes" id="UP001254848"/>
    </source>
</evidence>
<evidence type="ECO:0000256" key="2">
    <source>
        <dbReference type="ARBA" id="ARBA00023002"/>
    </source>
</evidence>
<dbReference type="CDD" id="cd00729">
    <property type="entry name" value="rubredoxin_SM"/>
    <property type="match status" value="2"/>
</dbReference>
<dbReference type="InterPro" id="IPR050268">
    <property type="entry name" value="NADH-dep_flavin_reductase"/>
</dbReference>
<dbReference type="InterPro" id="IPR002563">
    <property type="entry name" value="Flavin_Rdtase-like_dom"/>
</dbReference>
<dbReference type="Pfam" id="PF21349">
    <property type="entry name" value="RUBY_RBDX"/>
    <property type="match status" value="2"/>
</dbReference>
<feature type="domain" description="Rubredoxin-like" evidence="3">
    <location>
        <begin position="1"/>
        <end position="35"/>
    </location>
</feature>
<dbReference type="RefSeq" id="WP_413780845.1">
    <property type="nucleotide sequence ID" value="NZ_JAUOZS010000001.1"/>
</dbReference>
<dbReference type="Gene3D" id="2.30.110.10">
    <property type="entry name" value="Electron Transport, Fmn-binding Protein, Chain A"/>
    <property type="match status" value="1"/>
</dbReference>
<keyword evidence="5" id="KW-1185">Reference proteome</keyword>
<dbReference type="InterPro" id="IPR012349">
    <property type="entry name" value="Split_barrel_FMN-bd"/>
</dbReference>
<comment type="cofactor">
    <cofactor evidence="1">
        <name>Fe(3+)</name>
        <dbReference type="ChEBI" id="CHEBI:29034"/>
    </cofactor>
</comment>
<dbReference type="SUPFAM" id="SSF50475">
    <property type="entry name" value="FMN-binding split barrel"/>
    <property type="match status" value="1"/>
</dbReference>